<organism evidence="7 8">
    <name type="scientific">Actinia tenebrosa</name>
    <name type="common">Australian red waratah sea anemone</name>
    <dbReference type="NCBI Taxonomy" id="6105"/>
    <lineage>
        <taxon>Eukaryota</taxon>
        <taxon>Metazoa</taxon>
        <taxon>Cnidaria</taxon>
        <taxon>Anthozoa</taxon>
        <taxon>Hexacorallia</taxon>
        <taxon>Actiniaria</taxon>
        <taxon>Actiniidae</taxon>
        <taxon>Actinia</taxon>
    </lineage>
</organism>
<comment type="subcellular location">
    <subcellularLocation>
        <location evidence="1">Nucleus</location>
    </subcellularLocation>
</comment>
<keyword evidence="7" id="KW-1185">Reference proteome</keyword>
<protein>
    <submittedName>
        <fullName evidence="8">Deoxynucleotidyltransferase terminal-interacting protein 1-like</fullName>
    </submittedName>
</protein>
<name>A0A6P8I811_ACTTE</name>
<dbReference type="InParanoid" id="A0A6P8I811"/>
<evidence type="ECO:0000259" key="6">
    <source>
        <dbReference type="Pfam" id="PF21229"/>
    </source>
</evidence>
<accession>A0A6P8I811</accession>
<evidence type="ECO:0000256" key="1">
    <source>
        <dbReference type="ARBA" id="ARBA00004123"/>
    </source>
</evidence>
<evidence type="ECO:0000313" key="8">
    <source>
        <dbReference type="RefSeq" id="XP_031560835.1"/>
    </source>
</evidence>
<feature type="region of interest" description="Disordered" evidence="4">
    <location>
        <begin position="322"/>
        <end position="383"/>
    </location>
</feature>
<proteinExistence type="predicted"/>
<evidence type="ECO:0000256" key="2">
    <source>
        <dbReference type="ARBA" id="ARBA00023125"/>
    </source>
</evidence>
<evidence type="ECO:0000259" key="5">
    <source>
        <dbReference type="Pfam" id="PF18192"/>
    </source>
</evidence>
<feature type="region of interest" description="Disordered" evidence="4">
    <location>
        <begin position="32"/>
        <end position="59"/>
    </location>
</feature>
<sequence>MAEPPSAFHEFEYDTSFPKRFRYSRAFDEKIVDKNEEKNETKKDTSPSPFNMTPRNFPKKRNHYIRSSIASYNRTRGSSLGGNKALELVRAALQPSLNAEIEQVLKSYHEMFKMAAVNARENTGETITEEQINAVIRKSLDEAKLMYRVTDTRGSVEKVKYERVERGNSPSRTVVRKKRPRLDVDRERSTVASRAADSKTIAAYDWDPEGINEETEFVMGVKANKALGFAATRGKLYYRHPNLFKYSGDSDDKQWLYEHSQLPITGGKAFLMIASEVRNLVQTHTEYRENENIKIDDLKGFKVPLSMIEKMKAYMRKAKREAVRKRAEQTKAFPKPEPKIEIKKEPEESKESNVLESKPQEQPAKNEETPKTVSETQTSVSQT</sequence>
<reference evidence="8" key="1">
    <citation type="submission" date="2025-08" db="UniProtKB">
        <authorList>
            <consortium name="RefSeq"/>
        </authorList>
    </citation>
    <scope>IDENTIFICATION</scope>
    <source>
        <tissue evidence="8">Tentacle</tissue>
    </source>
</reference>
<dbReference type="GO" id="GO:0031491">
    <property type="term" value="F:nucleosome binding"/>
    <property type="evidence" value="ECO:0007669"/>
    <property type="project" value="TreeGrafter"/>
</dbReference>
<keyword evidence="2" id="KW-0238">DNA-binding</keyword>
<dbReference type="AlphaFoldDB" id="A0A6P8I811"/>
<gene>
    <name evidence="8" type="primary">LOC116296868</name>
</gene>
<dbReference type="PANTHER" id="PTHR23399:SF2">
    <property type="entry name" value="DEOXYNUCLEOTIDYLTRANSFERASE TERMINAL-INTERACTING PROTEIN 1"/>
    <property type="match status" value="1"/>
</dbReference>
<dbReference type="InterPro" id="IPR026064">
    <property type="entry name" value="TdIF1"/>
</dbReference>
<dbReference type="GO" id="GO:0005634">
    <property type="term" value="C:nucleus"/>
    <property type="evidence" value="ECO:0007669"/>
    <property type="project" value="UniProtKB-SubCell"/>
</dbReference>
<dbReference type="Pfam" id="PF18192">
    <property type="entry name" value="DNTTIP1_dimer"/>
    <property type="match status" value="1"/>
</dbReference>
<dbReference type="PANTHER" id="PTHR23399">
    <property type="entry name" value="DEOXYNUCLEOTIDYLTRANSFERASE TERMINAL-INTERACTING PROTEIN 1"/>
    <property type="match status" value="1"/>
</dbReference>
<dbReference type="FunCoup" id="A0A6P8I811">
    <property type="interactions" value="1862"/>
</dbReference>
<dbReference type="InterPro" id="IPR041384">
    <property type="entry name" value="DNTTIP1_dimer"/>
</dbReference>
<evidence type="ECO:0000256" key="3">
    <source>
        <dbReference type="ARBA" id="ARBA00023242"/>
    </source>
</evidence>
<dbReference type="Proteomes" id="UP000515163">
    <property type="component" value="Unplaced"/>
</dbReference>
<feature type="domain" description="DNTTIP1 dimerisation" evidence="5">
    <location>
        <begin position="84"/>
        <end position="148"/>
    </location>
</feature>
<feature type="domain" description="TdIF1 C-terminal" evidence="6">
    <location>
        <begin position="214"/>
        <end position="311"/>
    </location>
</feature>
<dbReference type="GeneID" id="116296868"/>
<evidence type="ECO:0000313" key="7">
    <source>
        <dbReference type="Proteomes" id="UP000515163"/>
    </source>
</evidence>
<feature type="compositionally biased region" description="Basic and acidic residues" evidence="4">
    <location>
        <begin position="32"/>
        <end position="45"/>
    </location>
</feature>
<dbReference type="InterPro" id="IPR049121">
    <property type="entry name" value="TdIF1_C"/>
</dbReference>
<dbReference type="RefSeq" id="XP_031560835.1">
    <property type="nucleotide sequence ID" value="XM_031704975.1"/>
</dbReference>
<dbReference type="OrthoDB" id="5860246at2759"/>
<dbReference type="Pfam" id="PF21229">
    <property type="entry name" value="TdIF1_2nd"/>
    <property type="match status" value="1"/>
</dbReference>
<evidence type="ECO:0000256" key="4">
    <source>
        <dbReference type="SAM" id="MobiDB-lite"/>
    </source>
</evidence>
<dbReference type="KEGG" id="aten:116296868"/>
<feature type="compositionally biased region" description="Basic and acidic residues" evidence="4">
    <location>
        <begin position="322"/>
        <end position="353"/>
    </location>
</feature>
<feature type="compositionally biased region" description="Low complexity" evidence="4">
    <location>
        <begin position="372"/>
        <end position="383"/>
    </location>
</feature>
<dbReference type="GO" id="GO:0003677">
    <property type="term" value="F:DNA binding"/>
    <property type="evidence" value="ECO:0007669"/>
    <property type="project" value="UniProtKB-KW"/>
</dbReference>
<keyword evidence="3" id="KW-0539">Nucleus</keyword>